<gene>
    <name evidence="1" type="ORF">FPZ49_11430</name>
</gene>
<dbReference type="Proteomes" id="UP000317036">
    <property type="component" value="Unassembled WGS sequence"/>
</dbReference>
<name>A0A559KCY2_9BACL</name>
<evidence type="ECO:0000313" key="2">
    <source>
        <dbReference type="Proteomes" id="UP000317036"/>
    </source>
</evidence>
<organism evidence="1 2">
    <name type="scientific">Paenibacillus cremeus</name>
    <dbReference type="NCBI Taxonomy" id="2163881"/>
    <lineage>
        <taxon>Bacteria</taxon>
        <taxon>Bacillati</taxon>
        <taxon>Bacillota</taxon>
        <taxon>Bacilli</taxon>
        <taxon>Bacillales</taxon>
        <taxon>Paenibacillaceae</taxon>
        <taxon>Paenibacillus</taxon>
    </lineage>
</organism>
<sequence>MIDANIKVTGRLKVDLYRDGVLVQEGQWRDNVVTTAGKNSLASLLNSASAGTSLVTHMGFGTSATAVAAGDTALGAELTIGSAGYNRVSVTRSNPSGNVIQYQATLTGVTSTPTIQECGLFSASSAGTLFAHQLTGAVTLSSSSDSLQITWQVTFS</sequence>
<keyword evidence="2" id="KW-1185">Reference proteome</keyword>
<evidence type="ECO:0000313" key="1">
    <source>
        <dbReference type="EMBL" id="TVY09975.1"/>
    </source>
</evidence>
<comment type="caution">
    <text evidence="1">The sequence shown here is derived from an EMBL/GenBank/DDBJ whole genome shotgun (WGS) entry which is preliminary data.</text>
</comment>
<proteinExistence type="predicted"/>
<accession>A0A559KCY2</accession>
<dbReference type="OrthoDB" id="2618429at2"/>
<dbReference type="RefSeq" id="WP_144846614.1">
    <property type="nucleotide sequence ID" value="NZ_VNJI01000011.1"/>
</dbReference>
<dbReference type="EMBL" id="VNJI01000011">
    <property type="protein sequence ID" value="TVY09975.1"/>
    <property type="molecule type" value="Genomic_DNA"/>
</dbReference>
<protein>
    <submittedName>
        <fullName evidence="1">Uncharacterized protein</fullName>
    </submittedName>
</protein>
<reference evidence="1 2" key="1">
    <citation type="submission" date="2019-07" db="EMBL/GenBank/DDBJ databases">
        <authorList>
            <person name="Kim J."/>
        </authorList>
    </citation>
    <scope>NUCLEOTIDE SEQUENCE [LARGE SCALE GENOMIC DNA]</scope>
    <source>
        <strain evidence="1 2">JC52</strain>
    </source>
</reference>
<dbReference type="AlphaFoldDB" id="A0A559KCY2"/>